<evidence type="ECO:0000313" key="3">
    <source>
        <dbReference type="Proteomes" id="UP000324222"/>
    </source>
</evidence>
<keyword evidence="3" id="KW-1185">Reference proteome</keyword>
<proteinExistence type="predicted"/>
<feature type="region of interest" description="Disordered" evidence="1">
    <location>
        <begin position="1"/>
        <end position="24"/>
    </location>
</feature>
<sequence length="83" mass="9427">MLYTTVREATNSPHQLRAQSRGESKPSMLCLTRIAEPSCISSLELISEGIFRFHSLRRPKDLSPLCTRGHHSPLLLALRLITW</sequence>
<feature type="compositionally biased region" description="Polar residues" evidence="1">
    <location>
        <begin position="7"/>
        <end position="18"/>
    </location>
</feature>
<comment type="caution">
    <text evidence="2">The sequence shown here is derived from an EMBL/GenBank/DDBJ whole genome shotgun (WGS) entry which is preliminary data.</text>
</comment>
<dbReference type="AlphaFoldDB" id="A0A5B7D3W8"/>
<dbReference type="Proteomes" id="UP000324222">
    <property type="component" value="Unassembled WGS sequence"/>
</dbReference>
<accession>A0A5B7D3W8</accession>
<evidence type="ECO:0000256" key="1">
    <source>
        <dbReference type="SAM" id="MobiDB-lite"/>
    </source>
</evidence>
<organism evidence="2 3">
    <name type="scientific">Portunus trituberculatus</name>
    <name type="common">Swimming crab</name>
    <name type="synonym">Neptunus trituberculatus</name>
    <dbReference type="NCBI Taxonomy" id="210409"/>
    <lineage>
        <taxon>Eukaryota</taxon>
        <taxon>Metazoa</taxon>
        <taxon>Ecdysozoa</taxon>
        <taxon>Arthropoda</taxon>
        <taxon>Crustacea</taxon>
        <taxon>Multicrustacea</taxon>
        <taxon>Malacostraca</taxon>
        <taxon>Eumalacostraca</taxon>
        <taxon>Eucarida</taxon>
        <taxon>Decapoda</taxon>
        <taxon>Pleocyemata</taxon>
        <taxon>Brachyura</taxon>
        <taxon>Eubrachyura</taxon>
        <taxon>Portunoidea</taxon>
        <taxon>Portunidae</taxon>
        <taxon>Portuninae</taxon>
        <taxon>Portunus</taxon>
    </lineage>
</organism>
<reference evidence="2 3" key="1">
    <citation type="submission" date="2019-05" db="EMBL/GenBank/DDBJ databases">
        <title>Another draft genome of Portunus trituberculatus and its Hox gene families provides insights of decapod evolution.</title>
        <authorList>
            <person name="Jeong J.-H."/>
            <person name="Song I."/>
            <person name="Kim S."/>
            <person name="Choi T."/>
            <person name="Kim D."/>
            <person name="Ryu S."/>
            <person name="Kim W."/>
        </authorList>
    </citation>
    <scope>NUCLEOTIDE SEQUENCE [LARGE SCALE GENOMIC DNA]</scope>
    <source>
        <tissue evidence="2">Muscle</tissue>
    </source>
</reference>
<name>A0A5B7D3W8_PORTR</name>
<protein>
    <submittedName>
        <fullName evidence="2">Uncharacterized protein</fullName>
    </submittedName>
</protein>
<dbReference type="EMBL" id="VSRR010000439">
    <property type="protein sequence ID" value="MPC15594.1"/>
    <property type="molecule type" value="Genomic_DNA"/>
</dbReference>
<evidence type="ECO:0000313" key="2">
    <source>
        <dbReference type="EMBL" id="MPC15594.1"/>
    </source>
</evidence>
<gene>
    <name evidence="2" type="ORF">E2C01_008393</name>
</gene>